<comment type="caution">
    <text evidence="2">The sequence shown here is derived from an EMBL/GenBank/DDBJ whole genome shotgun (WGS) entry which is preliminary data.</text>
</comment>
<dbReference type="Gene3D" id="3.30.420.10">
    <property type="entry name" value="Ribonuclease H-like superfamily/Ribonuclease H"/>
    <property type="match status" value="1"/>
</dbReference>
<dbReference type="EMBL" id="JARBHB010000008">
    <property type="protein sequence ID" value="KAJ8876561.1"/>
    <property type="molecule type" value="Genomic_DNA"/>
</dbReference>
<gene>
    <name evidence="2" type="ORF">PR048_021006</name>
</gene>
<evidence type="ECO:0000256" key="1">
    <source>
        <dbReference type="SAM" id="MobiDB-lite"/>
    </source>
</evidence>
<sequence length="118" mass="13033">MSRLTEIRMSEPGVEVRSSFQGGKCEGSQLEETVGGVEGLMAATPSLASDNDDHSWHVDNGATNHQRLTILYTPEQKGCGERKKRTLVETARSIMHAHGNMPQVLWPEMVNAIPYILN</sequence>
<protein>
    <submittedName>
        <fullName evidence="2">Uncharacterized protein</fullName>
    </submittedName>
</protein>
<name>A0ABQ9GX44_9NEOP</name>
<reference evidence="2 3" key="1">
    <citation type="submission" date="2023-02" db="EMBL/GenBank/DDBJ databases">
        <title>LHISI_Scaffold_Assembly.</title>
        <authorList>
            <person name="Stuart O.P."/>
            <person name="Cleave R."/>
            <person name="Magrath M.J.L."/>
            <person name="Mikheyev A.S."/>
        </authorList>
    </citation>
    <scope>NUCLEOTIDE SEQUENCE [LARGE SCALE GENOMIC DNA]</scope>
    <source>
        <strain evidence="2">Daus_M_001</strain>
        <tissue evidence="2">Leg muscle</tissue>
    </source>
</reference>
<proteinExistence type="predicted"/>
<dbReference type="InterPro" id="IPR036397">
    <property type="entry name" value="RNaseH_sf"/>
</dbReference>
<evidence type="ECO:0000313" key="3">
    <source>
        <dbReference type="Proteomes" id="UP001159363"/>
    </source>
</evidence>
<accession>A0ABQ9GX44</accession>
<organism evidence="2 3">
    <name type="scientific">Dryococelus australis</name>
    <dbReference type="NCBI Taxonomy" id="614101"/>
    <lineage>
        <taxon>Eukaryota</taxon>
        <taxon>Metazoa</taxon>
        <taxon>Ecdysozoa</taxon>
        <taxon>Arthropoda</taxon>
        <taxon>Hexapoda</taxon>
        <taxon>Insecta</taxon>
        <taxon>Pterygota</taxon>
        <taxon>Neoptera</taxon>
        <taxon>Polyneoptera</taxon>
        <taxon>Phasmatodea</taxon>
        <taxon>Verophasmatodea</taxon>
        <taxon>Anareolatae</taxon>
        <taxon>Phasmatidae</taxon>
        <taxon>Eurycanthinae</taxon>
        <taxon>Dryococelus</taxon>
    </lineage>
</organism>
<dbReference type="Proteomes" id="UP001159363">
    <property type="component" value="Chromosome 7"/>
</dbReference>
<feature type="region of interest" description="Disordered" evidence="1">
    <location>
        <begin position="1"/>
        <end position="26"/>
    </location>
</feature>
<keyword evidence="3" id="KW-1185">Reference proteome</keyword>
<evidence type="ECO:0000313" key="2">
    <source>
        <dbReference type="EMBL" id="KAJ8876561.1"/>
    </source>
</evidence>